<organism evidence="2 3">
    <name type="scientific">Rhizophagus irregularis</name>
    <dbReference type="NCBI Taxonomy" id="588596"/>
    <lineage>
        <taxon>Eukaryota</taxon>
        <taxon>Fungi</taxon>
        <taxon>Fungi incertae sedis</taxon>
        <taxon>Mucoromycota</taxon>
        <taxon>Glomeromycotina</taxon>
        <taxon>Glomeromycetes</taxon>
        <taxon>Glomerales</taxon>
        <taxon>Glomeraceae</taxon>
        <taxon>Rhizophagus</taxon>
    </lineage>
</organism>
<dbReference type="EMBL" id="LLXH01000155">
    <property type="protein sequence ID" value="PKC71690.1"/>
    <property type="molecule type" value="Genomic_DNA"/>
</dbReference>
<evidence type="ECO:0000313" key="2">
    <source>
        <dbReference type="EMBL" id="PKC71690.1"/>
    </source>
</evidence>
<reference evidence="2 3" key="2">
    <citation type="submission" date="2017-10" db="EMBL/GenBank/DDBJ databases">
        <title>Genome analyses suggest a sexual origin of heterokaryosis in a supposedly ancient asexual fungus.</title>
        <authorList>
            <person name="Corradi N."/>
            <person name="Sedzielewska K."/>
            <person name="Noel J."/>
            <person name="Charron P."/>
            <person name="Farinelli L."/>
            <person name="Marton T."/>
            <person name="Kruger M."/>
            <person name="Pelin A."/>
            <person name="Brachmann A."/>
            <person name="Corradi N."/>
        </authorList>
    </citation>
    <scope>NUCLEOTIDE SEQUENCE [LARGE SCALE GENOMIC DNA]</scope>
    <source>
        <strain evidence="2 3">A1</strain>
    </source>
</reference>
<evidence type="ECO:0000256" key="1">
    <source>
        <dbReference type="SAM" id="MobiDB-lite"/>
    </source>
</evidence>
<comment type="caution">
    <text evidence="2">The sequence shown here is derived from an EMBL/GenBank/DDBJ whole genome shotgun (WGS) entry which is preliminary data.</text>
</comment>
<feature type="region of interest" description="Disordered" evidence="1">
    <location>
        <begin position="480"/>
        <end position="499"/>
    </location>
</feature>
<name>A0A2N0S7Z5_9GLOM</name>
<proteinExistence type="predicted"/>
<feature type="compositionally biased region" description="Polar residues" evidence="1">
    <location>
        <begin position="488"/>
        <end position="499"/>
    </location>
</feature>
<dbReference type="VEuPathDB" id="FungiDB:RhiirA1_453220"/>
<dbReference type="AlphaFoldDB" id="A0A2N0S7Z5"/>
<evidence type="ECO:0008006" key="4">
    <source>
        <dbReference type="Google" id="ProtNLM"/>
    </source>
</evidence>
<sequence>MFKNKLGLAGTAPNGHANMHPLIPVAKNTFWNSTQIYRYCIYQFCRNYNLSRLWGYLWINWYNKKDWKLFARSVYPPAMPIARTTMITESHWRQKLQISFYLDVLGEITRIRLFNLQEILLLAKNPMLDLTEQNFNIEDSSLKDDMEIKGGKLRLKEILSIDTYYKNFRSIKKLNINFVDQILTLDGRSMLTFKELFYKKFIKQKLGFRNKDKNNWLLLGSEIIEMPQINKKIKKDIFDRITKKFVTNLKGEELMSILTNPNANNSFYNKNDPEDFNIVLKKCGENQKNSSITLSVNESSIITDVAQRHFELKIMYDKFFKENANQYEADDKRDEEKLLNFPISNEIISEFIKIENAYIYIDGSVINSGTENIAGLADNWITTAKAETLAFLLALLIILPKLYKVKAHADDKYHNILDRKIKEKYEDVNRTYSIDFNYNIIPEVKYLITWNNIKIEKRLRSFIRHYTEKMRALFQPRFGHPEEEGKNTKANRGNTDGTTISQNKKVKEIIRKAALFLIDRVNAYEKYNIDETSFLTFFDGESFGRVANDRSRDQNSA</sequence>
<reference evidence="2 3" key="1">
    <citation type="submission" date="2017-10" db="EMBL/GenBank/DDBJ databases">
        <title>Extensive intraspecific genome diversity in a model arbuscular mycorrhizal fungus.</title>
        <authorList>
            <person name="Chen E.C.H."/>
            <person name="Morin E."/>
            <person name="Baudet D."/>
            <person name="Noel J."/>
            <person name="Ndikumana S."/>
            <person name="Charron P."/>
            <person name="St-Onge C."/>
            <person name="Giorgi J."/>
            <person name="Grigoriev I.V."/>
            <person name="Roux C."/>
            <person name="Martin F.M."/>
            <person name="Corradi N."/>
        </authorList>
    </citation>
    <scope>NUCLEOTIDE SEQUENCE [LARGE SCALE GENOMIC DNA]</scope>
    <source>
        <strain evidence="2 3">A1</strain>
    </source>
</reference>
<dbReference type="Proteomes" id="UP000232688">
    <property type="component" value="Unassembled WGS sequence"/>
</dbReference>
<dbReference type="VEuPathDB" id="FungiDB:FUN_008000"/>
<gene>
    <name evidence="2" type="ORF">RhiirA1_453220</name>
</gene>
<accession>A0A2N0S7Z5</accession>
<dbReference type="VEuPathDB" id="FungiDB:RhiirFUN_000282"/>
<protein>
    <recommendedName>
        <fullName evidence="4">RNase H type-1 domain-containing protein</fullName>
    </recommendedName>
</protein>
<evidence type="ECO:0000313" key="3">
    <source>
        <dbReference type="Proteomes" id="UP000232688"/>
    </source>
</evidence>